<evidence type="ECO:0000256" key="2">
    <source>
        <dbReference type="ARBA" id="ARBA00022908"/>
    </source>
</evidence>
<evidence type="ECO:0000256" key="1">
    <source>
        <dbReference type="ARBA" id="ARBA00008857"/>
    </source>
</evidence>
<accession>A0ABR6RJZ1</accession>
<dbReference type="Pfam" id="PF22022">
    <property type="entry name" value="Phage_int_M"/>
    <property type="match status" value="1"/>
</dbReference>
<dbReference type="PANTHER" id="PTHR30629">
    <property type="entry name" value="PROPHAGE INTEGRASE"/>
    <property type="match status" value="1"/>
</dbReference>
<feature type="domain" description="Tyr recombinase" evidence="5">
    <location>
        <begin position="219"/>
        <end position="402"/>
    </location>
</feature>
<dbReference type="InterPro" id="IPR025166">
    <property type="entry name" value="Integrase_DNA_bind_dom"/>
</dbReference>
<dbReference type="CDD" id="cd00801">
    <property type="entry name" value="INT_P4_C"/>
    <property type="match status" value="1"/>
</dbReference>
<dbReference type="Pfam" id="PF13356">
    <property type="entry name" value="Arm-DNA-bind_3"/>
    <property type="match status" value="1"/>
</dbReference>
<dbReference type="InterPro" id="IPR038488">
    <property type="entry name" value="Integrase_DNA-bd_sf"/>
</dbReference>
<sequence length="421" mass="48238">MKRVDLTKRHHPLKDTTIEALEPEASAYRVRDTTDRNLHLYVRPDGRRSWEIRYKIGPGKWSFMGIGAYGKRDGSLSAAKARQKEAELVEAMQSGETLRDTVNRLKGAAQRISENTFEALANEWIAIKTRTWVDGTAVRNIGALKNHVYPQFGMRPFAQIKAKEWLEHFNRMQEAGIIEMASRVLTMCRDILDLAVITDRMEANPLATMHKRLETRKAEAMKHVTQGELPELIRAIRGYKSREASIGLQLLMMLATRPSELREAEWAEIDFAKSEWTVPAMRMKRKKSEKLTGDPHVIPLQTQAVALLKELQHINGAYPFLFPGRSDTKKPKSGMFFLMALRRLGYEDRQTPHGFRHIFSTAANDAQRFDSDLIEAALAHVTRGVRGRYNHAKYIEARRPLMQWWADEIDGMSERGSTNEV</sequence>
<dbReference type="InterPro" id="IPR011010">
    <property type="entry name" value="DNA_brk_join_enz"/>
</dbReference>
<dbReference type="InterPro" id="IPR013762">
    <property type="entry name" value="Integrase-like_cat_sf"/>
</dbReference>
<dbReference type="RefSeq" id="WP_184710696.1">
    <property type="nucleotide sequence ID" value="NZ_JACHKZ010000028.1"/>
</dbReference>
<dbReference type="EMBL" id="JACHKZ010000028">
    <property type="protein sequence ID" value="MBB6579392.1"/>
    <property type="molecule type" value="Genomic_DNA"/>
</dbReference>
<dbReference type="Gene3D" id="1.10.443.10">
    <property type="entry name" value="Intergrase catalytic core"/>
    <property type="match status" value="1"/>
</dbReference>
<keyword evidence="7" id="KW-1185">Reference proteome</keyword>
<dbReference type="Gene3D" id="1.10.150.130">
    <property type="match status" value="1"/>
</dbReference>
<comment type="caution">
    <text evidence="6">The sequence shown here is derived from an EMBL/GenBank/DDBJ whole genome shotgun (WGS) entry which is preliminary data.</text>
</comment>
<protein>
    <submittedName>
        <fullName evidence="6">Integrase</fullName>
    </submittedName>
</protein>
<dbReference type="InterPro" id="IPR010998">
    <property type="entry name" value="Integrase_recombinase_N"/>
</dbReference>
<proteinExistence type="inferred from homology"/>
<dbReference type="Proteomes" id="UP000562492">
    <property type="component" value="Unassembled WGS sequence"/>
</dbReference>
<reference evidence="6 7" key="1">
    <citation type="submission" date="2020-08" db="EMBL/GenBank/DDBJ databases">
        <title>Functional genomics of gut bacteria from endangered species of beetles.</title>
        <authorList>
            <person name="Carlos-Shanley C."/>
        </authorList>
    </citation>
    <scope>NUCLEOTIDE SEQUENCE [LARGE SCALE GENOMIC DNA]</scope>
    <source>
        <strain evidence="6 7">S00124</strain>
    </source>
</reference>
<gene>
    <name evidence="6" type="ORF">HNP33_003504</name>
</gene>
<dbReference type="PANTHER" id="PTHR30629:SF2">
    <property type="entry name" value="PROPHAGE INTEGRASE INTS-RELATED"/>
    <property type="match status" value="1"/>
</dbReference>
<name>A0ABR6RJZ1_9BURK</name>
<dbReference type="Gene3D" id="3.30.160.390">
    <property type="entry name" value="Integrase, DNA-binding domain"/>
    <property type="match status" value="1"/>
</dbReference>
<dbReference type="PROSITE" id="PS51898">
    <property type="entry name" value="TYR_RECOMBINASE"/>
    <property type="match status" value="1"/>
</dbReference>
<keyword evidence="4" id="KW-0233">DNA recombination</keyword>
<evidence type="ECO:0000313" key="7">
    <source>
        <dbReference type="Proteomes" id="UP000562492"/>
    </source>
</evidence>
<dbReference type="InterPro" id="IPR053876">
    <property type="entry name" value="Phage_int_M"/>
</dbReference>
<evidence type="ECO:0000256" key="4">
    <source>
        <dbReference type="ARBA" id="ARBA00023172"/>
    </source>
</evidence>
<evidence type="ECO:0000256" key="3">
    <source>
        <dbReference type="ARBA" id="ARBA00023125"/>
    </source>
</evidence>
<dbReference type="Pfam" id="PF00589">
    <property type="entry name" value="Phage_integrase"/>
    <property type="match status" value="1"/>
</dbReference>
<comment type="similarity">
    <text evidence="1">Belongs to the 'phage' integrase family.</text>
</comment>
<keyword evidence="2" id="KW-0229">DNA integration</keyword>
<dbReference type="InterPro" id="IPR050808">
    <property type="entry name" value="Phage_Integrase"/>
</dbReference>
<organism evidence="6 7">
    <name type="scientific">Comamonas odontotermitis</name>
    <dbReference type="NCBI Taxonomy" id="379895"/>
    <lineage>
        <taxon>Bacteria</taxon>
        <taxon>Pseudomonadati</taxon>
        <taxon>Pseudomonadota</taxon>
        <taxon>Betaproteobacteria</taxon>
        <taxon>Burkholderiales</taxon>
        <taxon>Comamonadaceae</taxon>
        <taxon>Comamonas</taxon>
    </lineage>
</organism>
<dbReference type="SUPFAM" id="SSF56349">
    <property type="entry name" value="DNA breaking-rejoining enzymes"/>
    <property type="match status" value="1"/>
</dbReference>
<evidence type="ECO:0000313" key="6">
    <source>
        <dbReference type="EMBL" id="MBB6579392.1"/>
    </source>
</evidence>
<evidence type="ECO:0000259" key="5">
    <source>
        <dbReference type="PROSITE" id="PS51898"/>
    </source>
</evidence>
<dbReference type="InterPro" id="IPR002104">
    <property type="entry name" value="Integrase_catalytic"/>
</dbReference>
<keyword evidence="3" id="KW-0238">DNA-binding</keyword>